<sequence>MRLPLTPPPAKRVFDLFGALALLGVLALPLLATCAALYAARGGRVFLREPAAGLGGRPFRTWRFRTAPDGLLGRHALDRLPQLVNVVRGEMSLVGPRPQPPGVTGRLSSADRLFVRPGITGLWQVGDRSDMPWEEMELLDRHYVENHWLGMDLRILARTPRAAVGPRRVT</sequence>
<dbReference type="EMBL" id="CP029190">
    <property type="protein sequence ID" value="QES49309.1"/>
    <property type="molecule type" value="Genomic_DNA"/>
</dbReference>
<comment type="similarity">
    <text evidence="1">Belongs to the bacterial sugar transferase family.</text>
</comment>
<accession>A0A5P2D842</accession>
<evidence type="ECO:0000259" key="2">
    <source>
        <dbReference type="Pfam" id="PF02397"/>
    </source>
</evidence>
<dbReference type="PANTHER" id="PTHR30576">
    <property type="entry name" value="COLANIC BIOSYNTHESIS UDP-GLUCOSE LIPID CARRIER TRANSFERASE"/>
    <property type="match status" value="1"/>
</dbReference>
<dbReference type="AlphaFoldDB" id="A0A5P2D842"/>
<organism evidence="3 4">
    <name type="scientific">Streptomyces venezuelae</name>
    <dbReference type="NCBI Taxonomy" id="54571"/>
    <lineage>
        <taxon>Bacteria</taxon>
        <taxon>Bacillati</taxon>
        <taxon>Actinomycetota</taxon>
        <taxon>Actinomycetes</taxon>
        <taxon>Kitasatosporales</taxon>
        <taxon>Streptomycetaceae</taxon>
        <taxon>Streptomyces</taxon>
    </lineage>
</organism>
<evidence type="ECO:0000313" key="4">
    <source>
        <dbReference type="Proteomes" id="UP000325211"/>
    </source>
</evidence>
<evidence type="ECO:0000256" key="1">
    <source>
        <dbReference type="ARBA" id="ARBA00006464"/>
    </source>
</evidence>
<name>A0A5P2D842_STRVZ</name>
<proteinExistence type="inferred from homology"/>
<feature type="domain" description="Bacterial sugar transferase" evidence="2">
    <location>
        <begin position="72"/>
        <end position="163"/>
    </location>
</feature>
<dbReference type="Pfam" id="PF02397">
    <property type="entry name" value="Bac_transf"/>
    <property type="match status" value="2"/>
</dbReference>
<dbReference type="InterPro" id="IPR003362">
    <property type="entry name" value="Bact_transf"/>
</dbReference>
<reference evidence="3 4" key="1">
    <citation type="submission" date="2018-05" db="EMBL/GenBank/DDBJ databases">
        <title>Streptomyces venezuelae.</title>
        <authorList>
            <person name="Kim W."/>
            <person name="Lee N."/>
            <person name="Cho B.-K."/>
        </authorList>
    </citation>
    <scope>NUCLEOTIDE SEQUENCE [LARGE SCALE GENOMIC DNA]</scope>
    <source>
        <strain evidence="3 4">ATCC 21782</strain>
    </source>
</reference>
<dbReference type="PANTHER" id="PTHR30576:SF10">
    <property type="entry name" value="SLL5057 PROTEIN"/>
    <property type="match status" value="1"/>
</dbReference>
<dbReference type="OrthoDB" id="9808602at2"/>
<dbReference type="GO" id="GO:0016780">
    <property type="term" value="F:phosphotransferase activity, for other substituted phosphate groups"/>
    <property type="evidence" value="ECO:0007669"/>
    <property type="project" value="TreeGrafter"/>
</dbReference>
<protein>
    <submittedName>
        <fullName evidence="3">Sugar transferase</fullName>
    </submittedName>
</protein>
<evidence type="ECO:0000313" key="3">
    <source>
        <dbReference type="EMBL" id="QES49309.1"/>
    </source>
</evidence>
<feature type="domain" description="Bacterial sugar transferase" evidence="2">
    <location>
        <begin position="11"/>
        <end position="67"/>
    </location>
</feature>
<gene>
    <name evidence="3" type="ORF">DEJ50_17355</name>
</gene>
<dbReference type="RefSeq" id="WP_150208892.1">
    <property type="nucleotide sequence ID" value="NZ_CP029190.1"/>
</dbReference>
<dbReference type="Proteomes" id="UP000325211">
    <property type="component" value="Chromosome"/>
</dbReference>
<keyword evidence="3" id="KW-0808">Transferase</keyword>